<keyword evidence="10" id="KW-1185">Reference proteome</keyword>
<dbReference type="Gene3D" id="2.30.40.10">
    <property type="entry name" value="Urease, subunit C, domain 1"/>
    <property type="match status" value="1"/>
</dbReference>
<dbReference type="Gene3D" id="3.20.20.140">
    <property type="entry name" value="Metal-dependent hydrolases"/>
    <property type="match status" value="1"/>
</dbReference>
<dbReference type="GO" id="GO:0006146">
    <property type="term" value="P:adenine catabolic process"/>
    <property type="evidence" value="ECO:0007669"/>
    <property type="project" value="InterPro"/>
</dbReference>
<dbReference type="HAMAP" id="MF_01518">
    <property type="entry name" value="Adenine_deamin"/>
    <property type="match status" value="1"/>
</dbReference>
<accession>A0AB73T482</accession>
<protein>
    <recommendedName>
        <fullName evidence="2 6">Adenine deaminase</fullName>
        <shortName evidence="6">Adenase</shortName>
        <shortName evidence="6">Adenine aminase</shortName>
        <ecNumber evidence="2 6">3.5.4.2</ecNumber>
    </recommendedName>
</protein>
<comment type="caution">
    <text evidence="9">The sequence shown here is derived from an EMBL/GenBank/DDBJ whole genome shotgun (WGS) entry which is preliminary data.</text>
</comment>
<dbReference type="InterPro" id="IPR006679">
    <property type="entry name" value="Adenine_deam"/>
</dbReference>
<dbReference type="EMBL" id="QGGY01000006">
    <property type="protein sequence ID" value="PWJ75688.1"/>
    <property type="molecule type" value="Genomic_DNA"/>
</dbReference>
<keyword evidence="3 6" id="KW-0378">Hydrolase</keyword>
<dbReference type="InterPro" id="IPR032466">
    <property type="entry name" value="Metal_Hydrolase"/>
</dbReference>
<evidence type="ECO:0000259" key="8">
    <source>
        <dbReference type="Pfam" id="PF13382"/>
    </source>
</evidence>
<keyword evidence="4 6" id="KW-0464">Manganese</keyword>
<dbReference type="SUPFAM" id="SSF51338">
    <property type="entry name" value="Composite domain of metallo-dependent hydrolases"/>
    <property type="match status" value="1"/>
</dbReference>
<organism evidence="9 10">
    <name type="scientific">Murimonas intestini</name>
    <dbReference type="NCBI Taxonomy" id="1337051"/>
    <lineage>
        <taxon>Bacteria</taxon>
        <taxon>Bacillati</taxon>
        <taxon>Bacillota</taxon>
        <taxon>Clostridia</taxon>
        <taxon>Lachnospirales</taxon>
        <taxon>Lachnospiraceae</taxon>
        <taxon>Murimonas</taxon>
    </lineage>
</organism>
<evidence type="ECO:0000256" key="3">
    <source>
        <dbReference type="ARBA" id="ARBA00022801"/>
    </source>
</evidence>
<comment type="cofactor">
    <cofactor evidence="6">
        <name>Mn(2+)</name>
        <dbReference type="ChEBI" id="CHEBI:29035"/>
    </cofactor>
</comment>
<comment type="catalytic activity">
    <reaction evidence="5 6">
        <text>adenine + H2O + H(+) = hypoxanthine + NH4(+)</text>
        <dbReference type="Rhea" id="RHEA:23688"/>
        <dbReference type="ChEBI" id="CHEBI:15377"/>
        <dbReference type="ChEBI" id="CHEBI:15378"/>
        <dbReference type="ChEBI" id="CHEBI:16708"/>
        <dbReference type="ChEBI" id="CHEBI:17368"/>
        <dbReference type="ChEBI" id="CHEBI:28938"/>
        <dbReference type="EC" id="3.5.4.2"/>
    </reaction>
</comment>
<dbReference type="Proteomes" id="UP000245412">
    <property type="component" value="Unassembled WGS sequence"/>
</dbReference>
<feature type="domain" description="Amidohydrolase-related" evidence="7">
    <location>
        <begin position="69"/>
        <end position="354"/>
    </location>
</feature>
<evidence type="ECO:0000256" key="5">
    <source>
        <dbReference type="ARBA" id="ARBA00047720"/>
    </source>
</evidence>
<evidence type="ECO:0000256" key="2">
    <source>
        <dbReference type="ARBA" id="ARBA00012782"/>
    </source>
</evidence>
<evidence type="ECO:0000256" key="6">
    <source>
        <dbReference type="HAMAP-Rule" id="MF_01518"/>
    </source>
</evidence>
<dbReference type="RefSeq" id="WP_109626610.1">
    <property type="nucleotide sequence ID" value="NZ_JANKBI010000004.1"/>
</dbReference>
<dbReference type="InterPro" id="IPR011059">
    <property type="entry name" value="Metal-dep_hydrolase_composite"/>
</dbReference>
<comment type="similarity">
    <text evidence="1 6">Belongs to the metallo-dependent hydrolases superfamily. Adenine deaminase family.</text>
</comment>
<dbReference type="InterPro" id="IPR006680">
    <property type="entry name" value="Amidohydro-rel"/>
</dbReference>
<dbReference type="Pfam" id="PF13382">
    <property type="entry name" value="Adenine_deam_C"/>
    <property type="match status" value="1"/>
</dbReference>
<gene>
    <name evidence="6" type="primary">ade</name>
    <name evidence="9" type="ORF">C7383_106258</name>
</gene>
<dbReference type="InterPro" id="IPR026912">
    <property type="entry name" value="Adenine_deam_C"/>
</dbReference>
<evidence type="ECO:0000259" key="7">
    <source>
        <dbReference type="Pfam" id="PF01979"/>
    </source>
</evidence>
<name>A0AB73T482_9FIRM</name>
<evidence type="ECO:0000256" key="1">
    <source>
        <dbReference type="ARBA" id="ARBA00006773"/>
    </source>
</evidence>
<dbReference type="GO" id="GO:0000034">
    <property type="term" value="F:adenine deaminase activity"/>
    <property type="evidence" value="ECO:0007669"/>
    <property type="project" value="UniProtKB-UniRule"/>
</dbReference>
<evidence type="ECO:0000313" key="9">
    <source>
        <dbReference type="EMBL" id="PWJ75688.1"/>
    </source>
</evidence>
<dbReference type="SUPFAM" id="SSF51556">
    <property type="entry name" value="Metallo-dependent hydrolases"/>
    <property type="match status" value="1"/>
</dbReference>
<dbReference type="Pfam" id="PF01979">
    <property type="entry name" value="Amidohydro_1"/>
    <property type="match status" value="1"/>
</dbReference>
<dbReference type="PANTHER" id="PTHR11113:SF2">
    <property type="entry name" value="ADENINE DEAMINASE"/>
    <property type="match status" value="1"/>
</dbReference>
<dbReference type="PANTHER" id="PTHR11113">
    <property type="entry name" value="N-ACETYLGLUCOSAMINE-6-PHOSPHATE DEACETYLASE"/>
    <property type="match status" value="1"/>
</dbReference>
<reference evidence="9 10" key="1">
    <citation type="submission" date="2018-05" db="EMBL/GenBank/DDBJ databases">
        <authorList>
            <person name="Goeker M."/>
            <person name="Huntemann M."/>
            <person name="Clum A."/>
            <person name="Pillay M."/>
            <person name="Palaniappan K."/>
            <person name="Varghese N."/>
            <person name="Mikhailova N."/>
            <person name="Stamatis D."/>
            <person name="Reddy T."/>
            <person name="Daum C."/>
            <person name="Shapiro N."/>
            <person name="Ivanova N."/>
            <person name="Kyrpides N."/>
            <person name="Woyke T."/>
        </authorList>
    </citation>
    <scope>NUCLEOTIDE SEQUENCE [LARGE SCALE GENOMIC DNA]</scope>
    <source>
        <strain evidence="9 10">DSM 26524</strain>
    </source>
</reference>
<evidence type="ECO:0000256" key="4">
    <source>
        <dbReference type="ARBA" id="ARBA00023211"/>
    </source>
</evidence>
<feature type="domain" description="Adenine deaminase C-terminal" evidence="8">
    <location>
        <begin position="423"/>
        <end position="585"/>
    </location>
</feature>
<evidence type="ECO:0000313" key="10">
    <source>
        <dbReference type="Proteomes" id="UP000245412"/>
    </source>
</evidence>
<proteinExistence type="inferred from homology"/>
<dbReference type="AlphaFoldDB" id="A0AB73T482"/>
<dbReference type="EC" id="3.5.4.2" evidence="2 6"/>
<sequence>MEKADLLIKGTEVYNSYLKKFIPADVYVKGERIWYVDTKGCMGMGGQSEDEGRQQIEAGRILDGRGHLMLPGFIDIHMHIESSMMTPVSFGERAASCGVTTLVSEPHEIANVMGMQGIHEMINGAKDSPVDIYYGIPSSVPSTNEKLETTGGVIGFEEMKHLMQEDGVVCVGEVMNYRQIVRGDELEITRFLDYLREEDPQAVVEGHCPSLVGLDLAKFLYRGIDADHTEHNLEEIRERFENGMFVELQEKMLKREILEYIIDNGLYEHCCFVTDDTMADELKEHGQLNYIVQKAVDMGFPLKEAIYCASYTPARRMNLRDRGALAPGRRADFQLVRREEHMIFEPDYVFKDGKEIFCKGETGRQLRPYGFPTGFYHSVHLDSILAEQLEPPLPRKVRERTLNGGRERILVRVIEVHDGCTQTKESHVEMEVADGKLLWQGTGCMLAAVMERHGRNGNIGYGFVTGDCIKRGAAATTYYHDHHNLMVIGADTDDMLTAARRLIQLQGGICTVEDGRVASELPLPVCGILSELPADDIGNMLRSVRESLIDLGYRHYNPIMSLCTLGLPVSPALKLTDCGLVDVAKGETVPLFLTEA</sequence>